<evidence type="ECO:0008006" key="4">
    <source>
        <dbReference type="Google" id="ProtNLM"/>
    </source>
</evidence>
<evidence type="ECO:0000313" key="2">
    <source>
        <dbReference type="EMBL" id="GAW96653.1"/>
    </source>
</evidence>
<feature type="chain" id="PRO_5046101699" description="Pyroglutamyl-peptidase I" evidence="1">
    <location>
        <begin position="23"/>
        <end position="404"/>
    </location>
</feature>
<feature type="signal peptide" evidence="1">
    <location>
        <begin position="1"/>
        <end position="22"/>
    </location>
</feature>
<reference evidence="2 3" key="1">
    <citation type="submission" date="2017-06" db="EMBL/GenBank/DDBJ databases">
        <title>Whole Genome Sequences of Colwellia marinimaniae MTCD1.</title>
        <authorList>
            <person name="Kusumoto H."/>
            <person name="Inoue M."/>
            <person name="Tanikawa K."/>
            <person name="Maeji H."/>
            <person name="Cameron J.H."/>
            <person name="Bartlett D.H."/>
        </authorList>
    </citation>
    <scope>NUCLEOTIDE SEQUENCE [LARGE SCALE GENOMIC DNA]</scope>
    <source>
        <strain evidence="2 3">MTCD1</strain>
    </source>
</reference>
<name>A0ABQ0MWB1_9GAMM</name>
<organism evidence="2 3">
    <name type="scientific">Colwellia marinimaniae</name>
    <dbReference type="NCBI Taxonomy" id="1513592"/>
    <lineage>
        <taxon>Bacteria</taxon>
        <taxon>Pseudomonadati</taxon>
        <taxon>Pseudomonadota</taxon>
        <taxon>Gammaproteobacteria</taxon>
        <taxon>Alteromonadales</taxon>
        <taxon>Colwelliaceae</taxon>
        <taxon>Colwellia</taxon>
    </lineage>
</organism>
<dbReference type="RefSeq" id="WP_057179672.1">
    <property type="nucleotide sequence ID" value="NZ_BDQM01000017.1"/>
</dbReference>
<keyword evidence="3" id="KW-1185">Reference proteome</keyword>
<dbReference type="Gene3D" id="3.40.630.20">
    <property type="entry name" value="Peptidase C15, pyroglutamyl peptidase I-like"/>
    <property type="match status" value="1"/>
</dbReference>
<protein>
    <recommendedName>
        <fullName evidence="4">Pyroglutamyl-peptidase I</fullName>
    </recommendedName>
</protein>
<accession>A0ABQ0MWB1</accession>
<gene>
    <name evidence="2" type="ORF">MTCD1_02272</name>
</gene>
<dbReference type="InterPro" id="IPR036440">
    <property type="entry name" value="Peptidase_C15-like_sf"/>
</dbReference>
<dbReference type="Proteomes" id="UP000197068">
    <property type="component" value="Unassembled WGS sequence"/>
</dbReference>
<evidence type="ECO:0000256" key="1">
    <source>
        <dbReference type="SAM" id="SignalP"/>
    </source>
</evidence>
<sequence length="404" mass="44376">MRLLTVFLFSLSTASLSAVALASVDNHSDSSTQITLTIEEQRVAKAQLAMPELTDYFDWSAFKGNWLKVTGYAVAQRAVNQLGDELWQYSKVQAQSGKLVDDRPLYWTRLAMLSFIKTSLSSFTTSELAVLLEVFENSSRGRSDLAYSKATDKRILLTGFDPFFLDINIKQSNSSGLAALLLDGTVIEYQGIIAGVKKTITAEINTAMIPVRYGDFDQGEIESLLAPFYALNSVDLIATISMGRSDFDLEHFPGLRRSATAPDNVNVYTGANKTNPLVPSLLRVPLRGDEFVLFSLPYQAMMKANGKYKINDNRGVTILESGKAKDISANSLRELSDKVSVQGGGGGYLSNEISYRSIVLRNKLDSTIPTGHIHTPRISDFDGKTNQAIIEQIKAMLVNALSEI</sequence>
<keyword evidence="1" id="KW-0732">Signal</keyword>
<proteinExistence type="predicted"/>
<evidence type="ECO:0000313" key="3">
    <source>
        <dbReference type="Proteomes" id="UP000197068"/>
    </source>
</evidence>
<dbReference type="EMBL" id="BDQM01000017">
    <property type="protein sequence ID" value="GAW96653.1"/>
    <property type="molecule type" value="Genomic_DNA"/>
</dbReference>
<comment type="caution">
    <text evidence="2">The sequence shown here is derived from an EMBL/GenBank/DDBJ whole genome shotgun (WGS) entry which is preliminary data.</text>
</comment>
<dbReference type="SUPFAM" id="SSF53182">
    <property type="entry name" value="Pyrrolidone carboxyl peptidase (pyroglutamate aminopeptidase)"/>
    <property type="match status" value="1"/>
</dbReference>